<dbReference type="PANTHER" id="PTHR43289">
    <property type="entry name" value="MITOGEN-ACTIVATED PROTEIN KINASE KINASE KINASE 20-RELATED"/>
    <property type="match status" value="1"/>
</dbReference>
<evidence type="ECO:0000256" key="8">
    <source>
        <dbReference type="ARBA" id="ARBA00048679"/>
    </source>
</evidence>
<dbReference type="GO" id="GO:0004674">
    <property type="term" value="F:protein serine/threonine kinase activity"/>
    <property type="evidence" value="ECO:0007669"/>
    <property type="project" value="UniProtKB-KW"/>
</dbReference>
<dbReference type="InterPro" id="IPR011009">
    <property type="entry name" value="Kinase-like_dom_sf"/>
</dbReference>
<dbReference type="PROSITE" id="PS00108">
    <property type="entry name" value="PROTEIN_KINASE_ST"/>
    <property type="match status" value="1"/>
</dbReference>
<dbReference type="SMART" id="SM00220">
    <property type="entry name" value="S_TKc"/>
    <property type="match status" value="1"/>
</dbReference>
<dbReference type="GO" id="GO:0005524">
    <property type="term" value="F:ATP binding"/>
    <property type="evidence" value="ECO:0007669"/>
    <property type="project" value="UniProtKB-KW"/>
</dbReference>
<dbReference type="CDD" id="cd14014">
    <property type="entry name" value="STKc_PknB_like"/>
    <property type="match status" value="1"/>
</dbReference>
<dbReference type="FunFam" id="1.10.510.10:FF:000021">
    <property type="entry name" value="Serine/threonine protein kinase"/>
    <property type="match status" value="1"/>
</dbReference>
<dbReference type="EMBL" id="FNTX01000002">
    <property type="protein sequence ID" value="SEE79804.1"/>
    <property type="molecule type" value="Genomic_DNA"/>
</dbReference>
<evidence type="ECO:0000313" key="11">
    <source>
        <dbReference type="EMBL" id="SEE79804.1"/>
    </source>
</evidence>
<name>A0A1H5LS53_9MICO</name>
<evidence type="ECO:0000256" key="1">
    <source>
        <dbReference type="ARBA" id="ARBA00012513"/>
    </source>
</evidence>
<organism evidence="11 12">
    <name type="scientific">Ruania alba</name>
    <dbReference type="NCBI Taxonomy" id="648782"/>
    <lineage>
        <taxon>Bacteria</taxon>
        <taxon>Bacillati</taxon>
        <taxon>Actinomycetota</taxon>
        <taxon>Actinomycetes</taxon>
        <taxon>Micrococcales</taxon>
        <taxon>Ruaniaceae</taxon>
        <taxon>Ruania</taxon>
    </lineage>
</organism>
<proteinExistence type="predicted"/>
<dbReference type="Gene3D" id="3.30.200.20">
    <property type="entry name" value="Phosphorylase Kinase, domain 1"/>
    <property type="match status" value="1"/>
</dbReference>
<dbReference type="InterPro" id="IPR008271">
    <property type="entry name" value="Ser/Thr_kinase_AS"/>
</dbReference>
<dbReference type="SUPFAM" id="SSF56112">
    <property type="entry name" value="Protein kinase-like (PK-like)"/>
    <property type="match status" value="1"/>
</dbReference>
<accession>A0A1H5LS53</accession>
<evidence type="ECO:0000256" key="7">
    <source>
        <dbReference type="ARBA" id="ARBA00047899"/>
    </source>
</evidence>
<keyword evidence="6" id="KW-0067">ATP-binding</keyword>
<keyword evidence="5 11" id="KW-0418">Kinase</keyword>
<reference evidence="12" key="1">
    <citation type="submission" date="2016-10" db="EMBL/GenBank/DDBJ databases">
        <authorList>
            <person name="Varghese N."/>
            <person name="Submissions S."/>
        </authorList>
    </citation>
    <scope>NUCLEOTIDE SEQUENCE [LARGE SCALE GENOMIC DNA]</scope>
    <source>
        <strain evidence="12">DSM 21368</strain>
    </source>
</reference>
<dbReference type="GO" id="GO:0045717">
    <property type="term" value="P:negative regulation of fatty acid biosynthetic process"/>
    <property type="evidence" value="ECO:0007669"/>
    <property type="project" value="UniProtKB-ARBA"/>
</dbReference>
<dbReference type="OrthoDB" id="9762169at2"/>
<feature type="region of interest" description="Disordered" evidence="9">
    <location>
        <begin position="277"/>
        <end position="408"/>
    </location>
</feature>
<keyword evidence="4" id="KW-0547">Nucleotide-binding</keyword>
<dbReference type="STRING" id="648782.SAMN04488554_2948"/>
<evidence type="ECO:0000259" key="10">
    <source>
        <dbReference type="PROSITE" id="PS50011"/>
    </source>
</evidence>
<comment type="catalytic activity">
    <reaction evidence="7">
        <text>L-threonyl-[protein] + ATP = O-phospho-L-threonyl-[protein] + ADP + H(+)</text>
        <dbReference type="Rhea" id="RHEA:46608"/>
        <dbReference type="Rhea" id="RHEA-COMP:11060"/>
        <dbReference type="Rhea" id="RHEA-COMP:11605"/>
        <dbReference type="ChEBI" id="CHEBI:15378"/>
        <dbReference type="ChEBI" id="CHEBI:30013"/>
        <dbReference type="ChEBI" id="CHEBI:30616"/>
        <dbReference type="ChEBI" id="CHEBI:61977"/>
        <dbReference type="ChEBI" id="CHEBI:456216"/>
        <dbReference type="EC" id="2.7.11.1"/>
    </reaction>
</comment>
<comment type="catalytic activity">
    <reaction evidence="8">
        <text>L-seryl-[protein] + ATP = O-phospho-L-seryl-[protein] + ADP + H(+)</text>
        <dbReference type="Rhea" id="RHEA:17989"/>
        <dbReference type="Rhea" id="RHEA-COMP:9863"/>
        <dbReference type="Rhea" id="RHEA-COMP:11604"/>
        <dbReference type="ChEBI" id="CHEBI:15378"/>
        <dbReference type="ChEBI" id="CHEBI:29999"/>
        <dbReference type="ChEBI" id="CHEBI:30616"/>
        <dbReference type="ChEBI" id="CHEBI:83421"/>
        <dbReference type="ChEBI" id="CHEBI:456216"/>
        <dbReference type="EC" id="2.7.11.1"/>
    </reaction>
</comment>
<feature type="compositionally biased region" description="Low complexity" evidence="9">
    <location>
        <begin position="287"/>
        <end position="307"/>
    </location>
</feature>
<dbReference type="Proteomes" id="UP000199220">
    <property type="component" value="Unassembled WGS sequence"/>
</dbReference>
<sequence>MTPTAGLLLGGRYELTERLATGGMGEVWVATDLHLRRNVAAKVLRAEFAGDTHFLDRLRTEARNSAALSHQNIAAMYDYGEQRGSGYLIMELVLGESLEDLLRRERTLEPTQVLPVLAQTARALHTAHMAGVVHRDVKPSNILLTRDGYVKITDFGISLGANQAPMTAAGMVMGTAQYLPPEQAMGRAATGAGDIYALGVVAFEALVGRRPFTGGSQVDIAFAHVNQQVPGLPSHLDERVREVVLQMLSKDPEQRPRSAASLARTLEALSDQLRAGTEGYRTDDDPPATSVAAPVRAPAPLAPTPVADSVTDSSTAPATPTKTPPQRGRANPRHRNGGRNNGNGRGNQGCSSRGCRTLRWRPASRRDRRAGRTGHEHRGAPPHAGRSRPARPGPRRPAGPLRQFGLRG</sequence>
<evidence type="ECO:0000256" key="5">
    <source>
        <dbReference type="ARBA" id="ARBA00022777"/>
    </source>
</evidence>
<feature type="compositionally biased region" description="Low complexity" evidence="9">
    <location>
        <begin position="315"/>
        <end position="329"/>
    </location>
</feature>
<evidence type="ECO:0000313" key="12">
    <source>
        <dbReference type="Proteomes" id="UP000199220"/>
    </source>
</evidence>
<dbReference type="FunFam" id="3.30.200.20:FF:000035">
    <property type="entry name" value="Serine/threonine protein kinase Stk1"/>
    <property type="match status" value="1"/>
</dbReference>
<evidence type="ECO:0000256" key="9">
    <source>
        <dbReference type="SAM" id="MobiDB-lite"/>
    </source>
</evidence>
<dbReference type="RefSeq" id="WP_089773825.1">
    <property type="nucleotide sequence ID" value="NZ_FNTX01000002.1"/>
</dbReference>
<evidence type="ECO:0000256" key="2">
    <source>
        <dbReference type="ARBA" id="ARBA00022527"/>
    </source>
</evidence>
<dbReference type="PANTHER" id="PTHR43289:SF6">
    <property type="entry name" value="SERINE_THREONINE-PROTEIN KINASE NEKL-3"/>
    <property type="match status" value="1"/>
</dbReference>
<keyword evidence="2 11" id="KW-0723">Serine/threonine-protein kinase</keyword>
<dbReference type="AlphaFoldDB" id="A0A1H5LS53"/>
<dbReference type="InterPro" id="IPR000719">
    <property type="entry name" value="Prot_kinase_dom"/>
</dbReference>
<keyword evidence="12" id="KW-1185">Reference proteome</keyword>
<feature type="domain" description="Protein kinase" evidence="10">
    <location>
        <begin position="13"/>
        <end position="269"/>
    </location>
</feature>
<protein>
    <recommendedName>
        <fullName evidence="1">non-specific serine/threonine protein kinase</fullName>
        <ecNumber evidence="1">2.7.11.1</ecNumber>
    </recommendedName>
</protein>
<dbReference type="EC" id="2.7.11.1" evidence="1"/>
<dbReference type="Pfam" id="PF00069">
    <property type="entry name" value="Pkinase"/>
    <property type="match status" value="1"/>
</dbReference>
<feature type="compositionally biased region" description="Basic residues" evidence="9">
    <location>
        <begin position="356"/>
        <end position="372"/>
    </location>
</feature>
<gene>
    <name evidence="11" type="ORF">SAMN04488554_2948</name>
</gene>
<dbReference type="Gene3D" id="1.10.510.10">
    <property type="entry name" value="Transferase(Phosphotransferase) domain 1"/>
    <property type="match status" value="1"/>
</dbReference>
<dbReference type="PROSITE" id="PS50011">
    <property type="entry name" value="PROTEIN_KINASE_DOM"/>
    <property type="match status" value="1"/>
</dbReference>
<evidence type="ECO:0000256" key="4">
    <source>
        <dbReference type="ARBA" id="ARBA00022741"/>
    </source>
</evidence>
<evidence type="ECO:0000256" key="6">
    <source>
        <dbReference type="ARBA" id="ARBA00022840"/>
    </source>
</evidence>
<keyword evidence="3" id="KW-0808">Transferase</keyword>
<evidence type="ECO:0000256" key="3">
    <source>
        <dbReference type="ARBA" id="ARBA00022679"/>
    </source>
</evidence>